<dbReference type="InterPro" id="IPR019734">
    <property type="entry name" value="TPR_rpt"/>
</dbReference>
<sequence>MTSKKSVLIAAVLLAVAAAAGVVLITLATRQTPTQPEPIAGKPPIPTRLVTPAAAQIRAAYKTWPKGTLEKMLLLSRQYQGDPEVQFTFGVALLWGGYGNEAGATLERAKKLGRDTQIEVNADSLLHPNYFPGDPPFRPATADKLLTQGALLQAQGKRHSAAAIWSKAAAAEPTNPDAQVAAAIGLWDKDNITPAFSHLGPLTKKFPQSQAVRFYIGLLLVWTGQRDPAIAQFKKAVALGPKTDLGTQSQAFVTKLSAPAPTTQAGTTTTGS</sequence>
<dbReference type="SUPFAM" id="SSF48452">
    <property type="entry name" value="TPR-like"/>
    <property type="match status" value="1"/>
</dbReference>
<evidence type="ECO:0000313" key="1">
    <source>
        <dbReference type="EMBL" id="CAB4700740.1"/>
    </source>
</evidence>
<dbReference type="PROSITE" id="PS50005">
    <property type="entry name" value="TPR"/>
    <property type="match status" value="1"/>
</dbReference>
<dbReference type="InterPro" id="IPR011990">
    <property type="entry name" value="TPR-like_helical_dom_sf"/>
</dbReference>
<dbReference type="EMBL" id="CAEZXP010000004">
    <property type="protein sequence ID" value="CAB4700740.1"/>
    <property type="molecule type" value="Genomic_DNA"/>
</dbReference>
<reference evidence="1" key="1">
    <citation type="submission" date="2020-05" db="EMBL/GenBank/DDBJ databases">
        <authorList>
            <person name="Chiriac C."/>
            <person name="Salcher M."/>
            <person name="Ghai R."/>
            <person name="Kavagutti S V."/>
        </authorList>
    </citation>
    <scope>NUCLEOTIDE SEQUENCE</scope>
</reference>
<name>A0A6J6PMG1_9ZZZZ</name>
<organism evidence="1">
    <name type="scientific">freshwater metagenome</name>
    <dbReference type="NCBI Taxonomy" id="449393"/>
    <lineage>
        <taxon>unclassified sequences</taxon>
        <taxon>metagenomes</taxon>
        <taxon>ecological metagenomes</taxon>
    </lineage>
</organism>
<gene>
    <name evidence="1" type="ORF">UFOPK2399_01335</name>
</gene>
<dbReference type="Gene3D" id="1.25.40.10">
    <property type="entry name" value="Tetratricopeptide repeat domain"/>
    <property type="match status" value="1"/>
</dbReference>
<dbReference type="AlphaFoldDB" id="A0A6J6PMG1"/>
<accession>A0A6J6PMG1</accession>
<proteinExistence type="predicted"/>
<protein>
    <submittedName>
        <fullName evidence="1">Unannotated protein</fullName>
    </submittedName>
</protein>